<accession>A0A1H1PRW0</accession>
<gene>
    <name evidence="9" type="ORF">SAMN04489751_1315</name>
</gene>
<dbReference type="InterPro" id="IPR001173">
    <property type="entry name" value="Glyco_trans_2-like"/>
</dbReference>
<dbReference type="RefSeq" id="WP_092104190.1">
    <property type="nucleotide sequence ID" value="NZ_LT629739.1"/>
</dbReference>
<dbReference type="AlphaFoldDB" id="A0A1H1PRW0"/>
<keyword evidence="5" id="KW-0777">Teichoic acid biosynthesis</keyword>
<evidence type="ECO:0000256" key="3">
    <source>
        <dbReference type="ARBA" id="ARBA00022475"/>
    </source>
</evidence>
<keyword evidence="4" id="KW-0808">Transferase</keyword>
<proteinExistence type="inferred from homology"/>
<protein>
    <submittedName>
        <fullName evidence="9">CDP-glycerol glycerophosphotransferase, TagB/SpsB family</fullName>
    </submittedName>
</protein>
<evidence type="ECO:0000256" key="2">
    <source>
        <dbReference type="ARBA" id="ARBA00010488"/>
    </source>
</evidence>
<dbReference type="SUPFAM" id="SSF53448">
    <property type="entry name" value="Nucleotide-diphospho-sugar transferases"/>
    <property type="match status" value="1"/>
</dbReference>
<dbReference type="InterPro" id="IPR043148">
    <property type="entry name" value="TagF_C"/>
</dbReference>
<dbReference type="PANTHER" id="PTHR37316:SF3">
    <property type="entry name" value="TEICHOIC ACID GLYCEROL-PHOSPHATE TRANSFERASE"/>
    <property type="match status" value="1"/>
</dbReference>
<dbReference type="Gene3D" id="3.40.50.11820">
    <property type="match status" value="1"/>
</dbReference>
<dbReference type="InterPro" id="IPR043149">
    <property type="entry name" value="TagF_N"/>
</dbReference>
<dbReference type="EMBL" id="LT629739">
    <property type="protein sequence ID" value="SDS13747.1"/>
    <property type="molecule type" value="Genomic_DNA"/>
</dbReference>
<evidence type="ECO:0000313" key="9">
    <source>
        <dbReference type="EMBL" id="SDS13747.1"/>
    </source>
</evidence>
<evidence type="ECO:0000313" key="10">
    <source>
        <dbReference type="Proteomes" id="UP000199700"/>
    </source>
</evidence>
<dbReference type="GO" id="GO:0047355">
    <property type="term" value="F:CDP-glycerol glycerophosphotransferase activity"/>
    <property type="evidence" value="ECO:0007669"/>
    <property type="project" value="InterPro"/>
</dbReference>
<keyword evidence="10" id="KW-1185">Reference proteome</keyword>
<dbReference type="InterPro" id="IPR029044">
    <property type="entry name" value="Nucleotide-diphossugar_trans"/>
</dbReference>
<dbReference type="Pfam" id="PF00535">
    <property type="entry name" value="Glycos_transf_2"/>
    <property type="match status" value="1"/>
</dbReference>
<dbReference type="Gene3D" id="3.90.550.10">
    <property type="entry name" value="Spore Coat Polysaccharide Biosynthesis Protein SpsA, Chain A"/>
    <property type="match status" value="1"/>
</dbReference>
<evidence type="ECO:0000256" key="5">
    <source>
        <dbReference type="ARBA" id="ARBA00022944"/>
    </source>
</evidence>
<comment type="similarity">
    <text evidence="2">Belongs to the CDP-glycerol glycerophosphotransferase family.</text>
</comment>
<dbReference type="Proteomes" id="UP000199700">
    <property type="component" value="Chromosome"/>
</dbReference>
<reference evidence="9" key="1">
    <citation type="submission" date="2016-10" db="EMBL/GenBank/DDBJ databases">
        <authorList>
            <person name="Varghese N."/>
            <person name="Submissions S."/>
        </authorList>
    </citation>
    <scope>NUCLEOTIDE SEQUENCE [LARGE SCALE GENOMIC DNA]</scope>
    <source>
        <strain evidence="9">DSM 22082</strain>
    </source>
</reference>
<organism evidence="9 10">
    <name type="scientific">Brevibacterium sandarakinum</name>
    <dbReference type="NCBI Taxonomy" id="629680"/>
    <lineage>
        <taxon>Bacteria</taxon>
        <taxon>Bacillati</taxon>
        <taxon>Actinomycetota</taxon>
        <taxon>Actinomycetes</taxon>
        <taxon>Micrococcales</taxon>
        <taxon>Brevibacteriaceae</taxon>
        <taxon>Brevibacterium</taxon>
    </lineage>
</organism>
<feature type="region of interest" description="Disordered" evidence="7">
    <location>
        <begin position="1163"/>
        <end position="1189"/>
    </location>
</feature>
<feature type="compositionally biased region" description="Basic and acidic residues" evidence="7">
    <location>
        <begin position="1163"/>
        <end position="1172"/>
    </location>
</feature>
<evidence type="ECO:0000256" key="1">
    <source>
        <dbReference type="ARBA" id="ARBA00004202"/>
    </source>
</evidence>
<keyword evidence="6" id="KW-0472">Membrane</keyword>
<dbReference type="OrthoDB" id="8549922at2"/>
<dbReference type="Gene3D" id="3.40.50.12580">
    <property type="match status" value="1"/>
</dbReference>
<comment type="subcellular location">
    <subcellularLocation>
        <location evidence="1">Cell membrane</location>
        <topology evidence="1">Peripheral membrane protein</topology>
    </subcellularLocation>
</comment>
<dbReference type="InterPro" id="IPR007554">
    <property type="entry name" value="Glycerophosphate_synth"/>
</dbReference>
<dbReference type="InterPro" id="IPR051612">
    <property type="entry name" value="Teichoic_Acid_Biosynth"/>
</dbReference>
<dbReference type="GO" id="GO:0019350">
    <property type="term" value="P:teichoic acid biosynthetic process"/>
    <property type="evidence" value="ECO:0007669"/>
    <property type="project" value="UniProtKB-KW"/>
</dbReference>
<dbReference type="PANTHER" id="PTHR37316">
    <property type="entry name" value="TEICHOIC ACID GLYCEROL-PHOSPHATE PRIMASE"/>
    <property type="match status" value="1"/>
</dbReference>
<evidence type="ECO:0000256" key="7">
    <source>
        <dbReference type="SAM" id="MobiDB-lite"/>
    </source>
</evidence>
<dbReference type="CDD" id="cd00761">
    <property type="entry name" value="Glyco_tranf_GTA_type"/>
    <property type="match status" value="1"/>
</dbReference>
<dbReference type="SUPFAM" id="SSF53756">
    <property type="entry name" value="UDP-Glycosyltransferase/glycogen phosphorylase"/>
    <property type="match status" value="1"/>
</dbReference>
<evidence type="ECO:0000256" key="6">
    <source>
        <dbReference type="ARBA" id="ARBA00023136"/>
    </source>
</evidence>
<keyword evidence="3" id="KW-1003">Cell membrane</keyword>
<dbReference type="Pfam" id="PF04464">
    <property type="entry name" value="Glyphos_transf"/>
    <property type="match status" value="1"/>
</dbReference>
<name>A0A1H1PRW0_BRESA</name>
<dbReference type="GO" id="GO:0005886">
    <property type="term" value="C:plasma membrane"/>
    <property type="evidence" value="ECO:0007669"/>
    <property type="project" value="UniProtKB-SubCell"/>
</dbReference>
<evidence type="ECO:0000259" key="8">
    <source>
        <dbReference type="Pfam" id="PF00535"/>
    </source>
</evidence>
<evidence type="ECO:0000256" key="4">
    <source>
        <dbReference type="ARBA" id="ARBA00022679"/>
    </source>
</evidence>
<feature type="domain" description="Glycosyltransferase 2-like" evidence="8">
    <location>
        <begin position="52"/>
        <end position="179"/>
    </location>
</feature>
<sequence>MKEQKWRKALWHLRHGGLDGFRRYREKVAEESTVEGTSQAVRSKHADGPELSVVVPAYNAASFIERCLNSILQQDGVNLEVIVVNDGSTDETDDVLSFEASCDKRVIVLDTENRGPAEARNQGVEAARGSFLAFADADDEVLPGAYRLMLDSLSRTGSDVATGSYVRHGATGRSRPKIATRVHARRRLAVRLEDMPELLEEPVLWNKVYRREFWNRHVGEMVSYANYEDQEPVYRAFIAAAGIDVLTEDVYLWRLADGRQTRSRRKGRLTDLRARLTVIEALSGTLEYEPEAVRDRAYAIWLGRDLAMHAQFLDTASKKFRKALAAAASRLKKTMSKSSWDLIPAQERLFMRVVATGRLDDIEEILGTRAEETTAVPLEQVDGTWFVAPTYVGRLETRIPRRLLRAKAVDFDPQVIIRNARWIDQYVIELQGCAYIPGIAPDDVDVRILGFMDGAVVADTPVESVSDNKIDLEVGDPWRSYAHGGFRARISVETLADISSRGIDLIGQFDIDGVQLRVPAQSAAVVGMIAPSPIARVNRVTVVADSHDELSIRPVDLPDRPILAKSVSTQGRNVTATLTGSADVDGLELRSGAERIPMRAQGPAIYTGSLSELPEQLHKGGERTWSIIARTDRDQVDPVYHEAVDYLLPDTSCVRSSANVEGEVRLDQRYKRVSVTGAASDRDRLLVTGRIDPPEKLSVVLRSSDQTIAPDETTLHADGTFTAVYDLTTEGAEGGTVAAMAGGYHVRFGSSADQAEGWARVAGTLAIRPVDCFTEWNTIRLEGRSSGAVAVTASPPWSTQERTKVGSFALRDRDWGPLTDGIVFESYNGKSANDNPRALFDAIREEDSAIPLYWSVRDRRVDVPDGGIPVVEGTTEWHRVLATSRVWINNNNFPYYVRKLSGQFYLQTWHGTPIKKLLWDIPQRRVPLTYRRLMRNEVRQWDLLLVQSKDAEQDLRTGLGYPGQTELVEYPRNLRLAKGPIVQNSLRHRLGIDDNERVILYVPTWREADRYGGDSAWPDLIDLHALSEQTDSTVLVRYHHMTRFREANRHQVIDVSEEPFVEDFMTLADLLITDYSSIAVDFSLTGKPVIHHVPDLSSYAEERGFYDRWSNTVARAVKDHRSLVELANQLLESSPLNGPAIPQEIRAASSVEKLRNMILAKHDTQTKMEPVDNKSNAQALLPHREGNSQ</sequence>
<dbReference type="STRING" id="629680.SAMN04489751_1315"/>